<dbReference type="Gene3D" id="2.130.10.10">
    <property type="entry name" value="YVTN repeat-like/Quinoprotein amine dehydrogenase"/>
    <property type="match status" value="1"/>
</dbReference>
<accession>A0AA40B3A5</accession>
<dbReference type="GeneID" id="85324409"/>
<sequence>MSLVPETMYMMTSFVDGTIQMFDHWENEVLMSIQVHPKRVSSFAIYESEWAPTSGGFDIEFVSGSSDGSIRMWSYKDKSLGYSRRTRRAPYSLL</sequence>
<keyword evidence="1" id="KW-0853">WD repeat</keyword>
<feature type="non-terminal residue" evidence="2">
    <location>
        <position position="94"/>
    </location>
</feature>
<dbReference type="PROSITE" id="PS50082">
    <property type="entry name" value="WD_REPEATS_2"/>
    <property type="match status" value="1"/>
</dbReference>
<feature type="repeat" description="WD" evidence="1">
    <location>
        <begin position="61"/>
        <end position="83"/>
    </location>
</feature>
<organism evidence="2 3">
    <name type="scientific">Lasiosphaeria miniovina</name>
    <dbReference type="NCBI Taxonomy" id="1954250"/>
    <lineage>
        <taxon>Eukaryota</taxon>
        <taxon>Fungi</taxon>
        <taxon>Dikarya</taxon>
        <taxon>Ascomycota</taxon>
        <taxon>Pezizomycotina</taxon>
        <taxon>Sordariomycetes</taxon>
        <taxon>Sordariomycetidae</taxon>
        <taxon>Sordariales</taxon>
        <taxon>Lasiosphaeriaceae</taxon>
        <taxon>Lasiosphaeria</taxon>
    </lineage>
</organism>
<keyword evidence="3" id="KW-1185">Reference proteome</keyword>
<evidence type="ECO:0000313" key="3">
    <source>
        <dbReference type="Proteomes" id="UP001172101"/>
    </source>
</evidence>
<dbReference type="InterPro" id="IPR015943">
    <property type="entry name" value="WD40/YVTN_repeat-like_dom_sf"/>
</dbReference>
<dbReference type="InterPro" id="IPR001680">
    <property type="entry name" value="WD40_rpt"/>
</dbReference>
<name>A0AA40B3A5_9PEZI</name>
<gene>
    <name evidence="2" type="ORF">B0T26DRAFT_691520</name>
</gene>
<proteinExistence type="predicted"/>
<dbReference type="AlphaFoldDB" id="A0AA40B3A5"/>
<reference evidence="2" key="1">
    <citation type="submission" date="2023-06" db="EMBL/GenBank/DDBJ databases">
        <title>Genome-scale phylogeny and comparative genomics of the fungal order Sordariales.</title>
        <authorList>
            <consortium name="Lawrence Berkeley National Laboratory"/>
            <person name="Hensen N."/>
            <person name="Bonometti L."/>
            <person name="Westerberg I."/>
            <person name="Brannstrom I.O."/>
            <person name="Guillou S."/>
            <person name="Cros-Aarteil S."/>
            <person name="Calhoun S."/>
            <person name="Haridas S."/>
            <person name="Kuo A."/>
            <person name="Mondo S."/>
            <person name="Pangilinan J."/>
            <person name="Riley R."/>
            <person name="LaButti K."/>
            <person name="Andreopoulos B."/>
            <person name="Lipzen A."/>
            <person name="Chen C."/>
            <person name="Yanf M."/>
            <person name="Daum C."/>
            <person name="Ng V."/>
            <person name="Clum A."/>
            <person name="Steindorff A."/>
            <person name="Ohm R."/>
            <person name="Martin F."/>
            <person name="Silar P."/>
            <person name="Natvig D."/>
            <person name="Lalanne C."/>
            <person name="Gautier V."/>
            <person name="Ament-velasquez S.L."/>
            <person name="Kruys A."/>
            <person name="Hutchinson M.I."/>
            <person name="Powell A.J."/>
            <person name="Barry K."/>
            <person name="Miller A.N."/>
            <person name="Grigoriev I.V."/>
            <person name="Debuchy R."/>
            <person name="Gladieux P."/>
            <person name="Thoren M.H."/>
            <person name="Johannesson H."/>
        </authorList>
    </citation>
    <scope>NUCLEOTIDE SEQUENCE</scope>
    <source>
        <strain evidence="2">SMH2392-1A</strain>
    </source>
</reference>
<dbReference type="InterPro" id="IPR036322">
    <property type="entry name" value="WD40_repeat_dom_sf"/>
</dbReference>
<dbReference type="SUPFAM" id="SSF50978">
    <property type="entry name" value="WD40 repeat-like"/>
    <property type="match status" value="1"/>
</dbReference>
<protein>
    <submittedName>
        <fullName evidence="2">Uncharacterized protein</fullName>
    </submittedName>
</protein>
<dbReference type="RefSeq" id="XP_060299584.1">
    <property type="nucleotide sequence ID" value="XM_060441139.1"/>
</dbReference>
<dbReference type="EMBL" id="JAUIRO010000002">
    <property type="protein sequence ID" value="KAK0726728.1"/>
    <property type="molecule type" value="Genomic_DNA"/>
</dbReference>
<dbReference type="Proteomes" id="UP001172101">
    <property type="component" value="Unassembled WGS sequence"/>
</dbReference>
<evidence type="ECO:0000256" key="1">
    <source>
        <dbReference type="PROSITE-ProRule" id="PRU00221"/>
    </source>
</evidence>
<comment type="caution">
    <text evidence="2">The sequence shown here is derived from an EMBL/GenBank/DDBJ whole genome shotgun (WGS) entry which is preliminary data.</text>
</comment>
<evidence type="ECO:0000313" key="2">
    <source>
        <dbReference type="EMBL" id="KAK0726728.1"/>
    </source>
</evidence>